<protein>
    <recommendedName>
        <fullName evidence="2">DUF5648 domain-containing protein</fullName>
    </recommendedName>
</protein>
<organism evidence="3 4">
    <name type="scientific">Mycena albidolilacea</name>
    <dbReference type="NCBI Taxonomy" id="1033008"/>
    <lineage>
        <taxon>Eukaryota</taxon>
        <taxon>Fungi</taxon>
        <taxon>Dikarya</taxon>
        <taxon>Basidiomycota</taxon>
        <taxon>Agaricomycotina</taxon>
        <taxon>Agaricomycetes</taxon>
        <taxon>Agaricomycetidae</taxon>
        <taxon>Agaricales</taxon>
        <taxon>Marasmiineae</taxon>
        <taxon>Mycenaceae</taxon>
        <taxon>Mycena</taxon>
    </lineage>
</organism>
<comment type="caution">
    <text evidence="3">The sequence shown here is derived from an EMBL/GenBank/DDBJ whole genome shotgun (WGS) entry which is preliminary data.</text>
</comment>
<evidence type="ECO:0000313" key="4">
    <source>
        <dbReference type="Proteomes" id="UP001218218"/>
    </source>
</evidence>
<reference evidence="3" key="1">
    <citation type="submission" date="2023-03" db="EMBL/GenBank/DDBJ databases">
        <title>Massive genome expansion in bonnet fungi (Mycena s.s.) driven by repeated elements and novel gene families across ecological guilds.</title>
        <authorList>
            <consortium name="Lawrence Berkeley National Laboratory"/>
            <person name="Harder C.B."/>
            <person name="Miyauchi S."/>
            <person name="Viragh M."/>
            <person name="Kuo A."/>
            <person name="Thoen E."/>
            <person name="Andreopoulos B."/>
            <person name="Lu D."/>
            <person name="Skrede I."/>
            <person name="Drula E."/>
            <person name="Henrissat B."/>
            <person name="Morin E."/>
            <person name="Kohler A."/>
            <person name="Barry K."/>
            <person name="LaButti K."/>
            <person name="Morin E."/>
            <person name="Salamov A."/>
            <person name="Lipzen A."/>
            <person name="Mereny Z."/>
            <person name="Hegedus B."/>
            <person name="Baldrian P."/>
            <person name="Stursova M."/>
            <person name="Weitz H."/>
            <person name="Taylor A."/>
            <person name="Grigoriev I.V."/>
            <person name="Nagy L.G."/>
            <person name="Martin F."/>
            <person name="Kauserud H."/>
        </authorList>
    </citation>
    <scope>NUCLEOTIDE SEQUENCE</scope>
    <source>
        <strain evidence="3">CBHHK002</strain>
    </source>
</reference>
<dbReference type="InterPro" id="IPR043708">
    <property type="entry name" value="DUF5648"/>
</dbReference>
<feature type="signal peptide" evidence="1">
    <location>
        <begin position="1"/>
        <end position="22"/>
    </location>
</feature>
<evidence type="ECO:0000259" key="2">
    <source>
        <dbReference type="Pfam" id="PF18885"/>
    </source>
</evidence>
<proteinExistence type="predicted"/>
<sequence>MPSWTVILAALLMLVAVPPISAAVAMRFEDTDAAMQMRFKITQCPPVQSSRKFHRFVNPDTERAQYSLLSVLPELESDVGVDLGGFEYDGVTARVFADQAGRATVPLYHLSNPATQDSFYFTRARDLVRGDSAPGVGYVDLGVAAHVLPRRVCGAVPFFRLLRQGGPNGEGKRHFYTADVEERDQKVGDDGYVDAGIVGYVMRWN</sequence>
<evidence type="ECO:0000313" key="3">
    <source>
        <dbReference type="EMBL" id="KAJ7350871.1"/>
    </source>
</evidence>
<feature type="chain" id="PRO_5042225171" description="DUF5648 domain-containing protein" evidence="1">
    <location>
        <begin position="23"/>
        <end position="205"/>
    </location>
</feature>
<dbReference type="Proteomes" id="UP001218218">
    <property type="component" value="Unassembled WGS sequence"/>
</dbReference>
<gene>
    <name evidence="3" type="ORF">DFH08DRAFT_958489</name>
</gene>
<evidence type="ECO:0000256" key="1">
    <source>
        <dbReference type="SAM" id="SignalP"/>
    </source>
</evidence>
<keyword evidence="1" id="KW-0732">Signal</keyword>
<dbReference type="Pfam" id="PF18885">
    <property type="entry name" value="DUF5648"/>
    <property type="match status" value="1"/>
</dbReference>
<keyword evidence="4" id="KW-1185">Reference proteome</keyword>
<dbReference type="EMBL" id="JARIHO010000014">
    <property type="protein sequence ID" value="KAJ7350871.1"/>
    <property type="molecule type" value="Genomic_DNA"/>
</dbReference>
<accession>A0AAD7ETG8</accession>
<name>A0AAD7ETG8_9AGAR</name>
<dbReference type="AlphaFoldDB" id="A0AAD7ETG8"/>
<feature type="domain" description="DUF5648" evidence="2">
    <location>
        <begin position="54"/>
        <end position="202"/>
    </location>
</feature>